<proteinExistence type="predicted"/>
<organism evidence="1 2">
    <name type="scientific">Tanacetum coccineum</name>
    <dbReference type="NCBI Taxonomy" id="301880"/>
    <lineage>
        <taxon>Eukaryota</taxon>
        <taxon>Viridiplantae</taxon>
        <taxon>Streptophyta</taxon>
        <taxon>Embryophyta</taxon>
        <taxon>Tracheophyta</taxon>
        <taxon>Spermatophyta</taxon>
        <taxon>Magnoliopsida</taxon>
        <taxon>eudicotyledons</taxon>
        <taxon>Gunneridae</taxon>
        <taxon>Pentapetalae</taxon>
        <taxon>asterids</taxon>
        <taxon>campanulids</taxon>
        <taxon>Asterales</taxon>
        <taxon>Asteraceae</taxon>
        <taxon>Asteroideae</taxon>
        <taxon>Anthemideae</taxon>
        <taxon>Anthemidinae</taxon>
        <taxon>Tanacetum</taxon>
    </lineage>
</organism>
<gene>
    <name evidence="1" type="ORF">Tco_0907923</name>
</gene>
<protein>
    <submittedName>
        <fullName evidence="1">Chloroplast envelope membrane protein</fullName>
    </submittedName>
</protein>
<comment type="caution">
    <text evidence="1">The sequence shown here is derived from an EMBL/GenBank/DDBJ whole genome shotgun (WGS) entry which is preliminary data.</text>
</comment>
<evidence type="ECO:0000313" key="1">
    <source>
        <dbReference type="EMBL" id="GJT27648.1"/>
    </source>
</evidence>
<name>A0ABQ5CMT2_9ASTR</name>
<dbReference type="EMBL" id="BQNB010014395">
    <property type="protein sequence ID" value="GJT27648.1"/>
    <property type="molecule type" value="Genomic_DNA"/>
</dbReference>
<reference evidence="1" key="1">
    <citation type="journal article" date="2022" name="Int. J. Mol. Sci.">
        <title>Draft Genome of Tanacetum Coccineum: Genomic Comparison of Closely Related Tanacetum-Family Plants.</title>
        <authorList>
            <person name="Yamashiro T."/>
            <person name="Shiraishi A."/>
            <person name="Nakayama K."/>
            <person name="Satake H."/>
        </authorList>
    </citation>
    <scope>NUCLEOTIDE SEQUENCE</scope>
</reference>
<evidence type="ECO:0000313" key="2">
    <source>
        <dbReference type="Proteomes" id="UP001151760"/>
    </source>
</evidence>
<keyword evidence="2" id="KW-1185">Reference proteome</keyword>
<dbReference type="Proteomes" id="UP001151760">
    <property type="component" value="Unassembled WGS sequence"/>
</dbReference>
<sequence length="152" mass="17824">MHELNIIVRKKKRDAEHLEEFFSTTPSEFFKTKSLCFIVDVVQLLKNKVQRRRLKDDDLLDAEEDIGDSAEAIMELREAQENVQNEEQRKWEDGLLDGTNGGRELVESVKDMVFGREEDKILYEDRVFCFSSFNSIVSLKNIESNKEVRSLY</sequence>
<accession>A0ABQ5CMT2</accession>
<reference evidence="1" key="2">
    <citation type="submission" date="2022-01" db="EMBL/GenBank/DDBJ databases">
        <authorList>
            <person name="Yamashiro T."/>
            <person name="Shiraishi A."/>
            <person name="Satake H."/>
            <person name="Nakayama K."/>
        </authorList>
    </citation>
    <scope>NUCLEOTIDE SEQUENCE</scope>
</reference>